<keyword evidence="4" id="KW-1185">Reference proteome</keyword>
<reference evidence="3" key="1">
    <citation type="journal article" date="2023" name="Mol. Phylogenet. Evol.">
        <title>Genome-scale phylogeny and comparative genomics of the fungal order Sordariales.</title>
        <authorList>
            <person name="Hensen N."/>
            <person name="Bonometti L."/>
            <person name="Westerberg I."/>
            <person name="Brannstrom I.O."/>
            <person name="Guillou S."/>
            <person name="Cros-Aarteil S."/>
            <person name="Calhoun S."/>
            <person name="Haridas S."/>
            <person name="Kuo A."/>
            <person name="Mondo S."/>
            <person name="Pangilinan J."/>
            <person name="Riley R."/>
            <person name="LaButti K."/>
            <person name="Andreopoulos B."/>
            <person name="Lipzen A."/>
            <person name="Chen C."/>
            <person name="Yan M."/>
            <person name="Daum C."/>
            <person name="Ng V."/>
            <person name="Clum A."/>
            <person name="Steindorff A."/>
            <person name="Ohm R.A."/>
            <person name="Martin F."/>
            <person name="Silar P."/>
            <person name="Natvig D.O."/>
            <person name="Lalanne C."/>
            <person name="Gautier V."/>
            <person name="Ament-Velasquez S.L."/>
            <person name="Kruys A."/>
            <person name="Hutchinson M.I."/>
            <person name="Powell A.J."/>
            <person name="Barry K."/>
            <person name="Miller A.N."/>
            <person name="Grigoriev I.V."/>
            <person name="Debuchy R."/>
            <person name="Gladieux P."/>
            <person name="Hiltunen Thoren M."/>
            <person name="Johannesson H."/>
        </authorList>
    </citation>
    <scope>NUCLEOTIDE SEQUENCE</scope>
    <source>
        <strain evidence="3">CBS 333.67</strain>
    </source>
</reference>
<evidence type="ECO:0000256" key="1">
    <source>
        <dbReference type="ARBA" id="ARBA00037226"/>
    </source>
</evidence>
<dbReference type="InterPro" id="IPR036324">
    <property type="entry name" value="Mn/Fe_SOD_N_sf"/>
</dbReference>
<accession>A0AAJ0H2E3</accession>
<dbReference type="Proteomes" id="UP001273166">
    <property type="component" value="Unassembled WGS sequence"/>
</dbReference>
<feature type="domain" description="Manganese/iron superoxide dismutase C-terminal" evidence="2">
    <location>
        <begin position="252"/>
        <end position="298"/>
    </location>
</feature>
<sequence>MMRPRLRIPLRPRLVTTPARSTLLPLACQSQLRSLHAIAPLDYNLKNEASENGIPGFLTREAFTIAWTQYQTHLLERLNALTGGTGWESRHVKDIMLGTAREPDQAPTFNYASMIHNNHFFFKHLSPEPVEMPDPLRDLIEKSFGSTETLRQEMIYTAASMFGPGFVWLVKTSHPGLPMAFKVLVTYAAGSPYPAAHWRRQDADMSTAASGIGEAGMETAKTYLENTAYGAGKKVGNPAARRADFAPGGTDLQPVLCLNTWEHVWLWDYGFGTGNAGGGKLEYAERWWEKINWELVQKEANIQRLEMSGNTGSPTSAAAATA</sequence>
<feature type="domain" description="Manganese/iron superoxide dismutase C-terminal" evidence="2">
    <location>
        <begin position="135"/>
        <end position="174"/>
    </location>
</feature>
<dbReference type="RefSeq" id="XP_062726368.1">
    <property type="nucleotide sequence ID" value="XM_062865698.1"/>
</dbReference>
<comment type="caution">
    <text evidence="3">The sequence shown here is derived from an EMBL/GenBank/DDBJ whole genome shotgun (WGS) entry which is preliminary data.</text>
</comment>
<dbReference type="Gene3D" id="3.55.40.20">
    <property type="entry name" value="Iron/manganese superoxide dismutase, C-terminal domain"/>
    <property type="match status" value="1"/>
</dbReference>
<evidence type="ECO:0000313" key="3">
    <source>
        <dbReference type="EMBL" id="KAK3310588.1"/>
    </source>
</evidence>
<dbReference type="InterPro" id="IPR019832">
    <property type="entry name" value="Mn/Fe_SOD_C"/>
</dbReference>
<dbReference type="EMBL" id="JAUDZG010000001">
    <property type="protein sequence ID" value="KAK3310588.1"/>
    <property type="molecule type" value="Genomic_DNA"/>
</dbReference>
<dbReference type="Pfam" id="PF02777">
    <property type="entry name" value="Sod_Fe_C"/>
    <property type="match status" value="2"/>
</dbReference>
<name>A0AAJ0H2E3_9PEZI</name>
<proteinExistence type="predicted"/>
<dbReference type="PANTHER" id="PTHR43595">
    <property type="entry name" value="37S RIBOSOMAL PROTEIN S26, MITOCHONDRIAL"/>
    <property type="match status" value="1"/>
</dbReference>
<dbReference type="SUPFAM" id="SSF46609">
    <property type="entry name" value="Fe,Mn superoxide dismutase (SOD), N-terminal domain"/>
    <property type="match status" value="1"/>
</dbReference>
<dbReference type="GO" id="GO:0046872">
    <property type="term" value="F:metal ion binding"/>
    <property type="evidence" value="ECO:0007669"/>
    <property type="project" value="InterPro"/>
</dbReference>
<dbReference type="SUPFAM" id="SSF54719">
    <property type="entry name" value="Fe,Mn superoxide dismutase (SOD), C-terminal domain"/>
    <property type="match status" value="1"/>
</dbReference>
<dbReference type="AlphaFoldDB" id="A0AAJ0H2E3"/>
<dbReference type="InterPro" id="IPR036314">
    <property type="entry name" value="SOD_C_sf"/>
</dbReference>
<organism evidence="3 4">
    <name type="scientific">Chaetomium strumarium</name>
    <dbReference type="NCBI Taxonomy" id="1170767"/>
    <lineage>
        <taxon>Eukaryota</taxon>
        <taxon>Fungi</taxon>
        <taxon>Dikarya</taxon>
        <taxon>Ascomycota</taxon>
        <taxon>Pezizomycotina</taxon>
        <taxon>Sordariomycetes</taxon>
        <taxon>Sordariomycetidae</taxon>
        <taxon>Sordariales</taxon>
        <taxon>Chaetomiaceae</taxon>
        <taxon>Chaetomium</taxon>
    </lineage>
</organism>
<gene>
    <name evidence="3" type="ORF">B0T15DRAFT_42897</name>
</gene>
<protein>
    <submittedName>
        <fullName evidence="3">Manganese/iron superoxide dismutase</fullName>
    </submittedName>
</protein>
<dbReference type="PANTHER" id="PTHR43595:SF2">
    <property type="entry name" value="SMALL RIBOSOMAL SUBUNIT PROTEIN MS42"/>
    <property type="match status" value="1"/>
</dbReference>
<comment type="function">
    <text evidence="1">Component of the mitochondrial ribosome (mitoribosome), a dedicated translation machinery responsible for the synthesis of mitochondrial genome-encoded proteins, including at least some of the essential transmembrane subunits of the mitochondrial respiratory chain. The mitoribosomes are attached to the mitochondrial inner membrane and translation products are cotranslationally integrated into the membrane.</text>
</comment>
<evidence type="ECO:0000313" key="4">
    <source>
        <dbReference type="Proteomes" id="UP001273166"/>
    </source>
</evidence>
<evidence type="ECO:0000259" key="2">
    <source>
        <dbReference type="Pfam" id="PF02777"/>
    </source>
</evidence>
<dbReference type="GeneID" id="87884527"/>
<dbReference type="GO" id="GO:0005737">
    <property type="term" value="C:cytoplasm"/>
    <property type="evidence" value="ECO:0007669"/>
    <property type="project" value="TreeGrafter"/>
</dbReference>
<reference evidence="3" key="2">
    <citation type="submission" date="2023-06" db="EMBL/GenBank/DDBJ databases">
        <authorList>
            <consortium name="Lawrence Berkeley National Laboratory"/>
            <person name="Mondo S.J."/>
            <person name="Hensen N."/>
            <person name="Bonometti L."/>
            <person name="Westerberg I."/>
            <person name="Brannstrom I.O."/>
            <person name="Guillou S."/>
            <person name="Cros-Aarteil S."/>
            <person name="Calhoun S."/>
            <person name="Haridas S."/>
            <person name="Kuo A."/>
            <person name="Pangilinan J."/>
            <person name="Riley R."/>
            <person name="Labutti K."/>
            <person name="Andreopoulos B."/>
            <person name="Lipzen A."/>
            <person name="Chen C."/>
            <person name="Yanf M."/>
            <person name="Daum C."/>
            <person name="Ng V."/>
            <person name="Clum A."/>
            <person name="Steindorff A."/>
            <person name="Ohm R."/>
            <person name="Martin F."/>
            <person name="Silar P."/>
            <person name="Natvig D."/>
            <person name="Lalanne C."/>
            <person name="Gautier V."/>
            <person name="Ament-Velasquez S.L."/>
            <person name="Kruys A."/>
            <person name="Hutchinson M.I."/>
            <person name="Powell A.J."/>
            <person name="Barry K."/>
            <person name="Miller A.N."/>
            <person name="Grigoriev I.V."/>
            <person name="Debuchy R."/>
            <person name="Gladieux P."/>
            <person name="Thoren M.H."/>
            <person name="Johannesson H."/>
        </authorList>
    </citation>
    <scope>NUCLEOTIDE SEQUENCE</scope>
    <source>
        <strain evidence="3">CBS 333.67</strain>
    </source>
</reference>
<dbReference type="GO" id="GO:0004784">
    <property type="term" value="F:superoxide dismutase activity"/>
    <property type="evidence" value="ECO:0007669"/>
    <property type="project" value="InterPro"/>
</dbReference>